<evidence type="ECO:0000256" key="4">
    <source>
        <dbReference type="ARBA" id="ARBA00022692"/>
    </source>
</evidence>
<keyword evidence="5 7" id="KW-1133">Transmembrane helix</keyword>
<organism evidence="9 10">
    <name type="scientific">Rhodococcoides kyotonense</name>
    <dbReference type="NCBI Taxonomy" id="398843"/>
    <lineage>
        <taxon>Bacteria</taxon>
        <taxon>Bacillati</taxon>
        <taxon>Actinomycetota</taxon>
        <taxon>Actinomycetes</taxon>
        <taxon>Mycobacteriales</taxon>
        <taxon>Nocardiaceae</taxon>
        <taxon>Rhodococcoides</taxon>
    </lineage>
</organism>
<dbReference type="EMBL" id="FZOW01000004">
    <property type="protein sequence ID" value="SNS66000.1"/>
    <property type="molecule type" value="Genomic_DNA"/>
</dbReference>
<feature type="transmembrane region" description="Helical" evidence="7">
    <location>
        <begin position="294"/>
        <end position="320"/>
    </location>
</feature>
<reference evidence="10" key="1">
    <citation type="submission" date="2017-06" db="EMBL/GenBank/DDBJ databases">
        <authorList>
            <person name="Varghese N."/>
            <person name="Submissions S."/>
        </authorList>
    </citation>
    <scope>NUCLEOTIDE SEQUENCE [LARGE SCALE GENOMIC DNA]</scope>
    <source>
        <strain evidence="10">JCM 23211</strain>
    </source>
</reference>
<feature type="domain" description="ABC transmembrane type-1" evidence="8">
    <location>
        <begin position="116"/>
        <end position="313"/>
    </location>
</feature>
<evidence type="ECO:0000256" key="3">
    <source>
        <dbReference type="ARBA" id="ARBA00022475"/>
    </source>
</evidence>
<keyword evidence="2 7" id="KW-0813">Transport</keyword>
<sequence>MTTVAEAAAPKTLSRRVVRVPVDGRYVLRRAVTGLVAVWGAITLVFFALYSTGNPAVMLIAPDAPAGELERVTRLYGFDKPIYEQYVRFFGAVLSGNFPESIRYEEDPLGIVLSRLAPSITLGVAALLFGIIIGGALGYVSATSSSPLLRKLPISVATALDAIPGFFLALLLVLLFSVTWHVLPPRGSGSLAHLVLPAVTLGIYFVPTIARVFRTAVLDVLESDHVRTARSKGIGPVTLTVRHIVGNSLGSTFNVLGIQAGVLLGGAVITESIFSWPGVGQLSINAVQNRDYPLVIACVLVIAIGFVIINLLVDVLSVVFDPRISS</sequence>
<dbReference type="Pfam" id="PF00528">
    <property type="entry name" value="BPD_transp_1"/>
    <property type="match status" value="1"/>
</dbReference>
<evidence type="ECO:0000256" key="2">
    <source>
        <dbReference type="ARBA" id="ARBA00022448"/>
    </source>
</evidence>
<dbReference type="InterPro" id="IPR035906">
    <property type="entry name" value="MetI-like_sf"/>
</dbReference>
<dbReference type="Proteomes" id="UP000198327">
    <property type="component" value="Unassembled WGS sequence"/>
</dbReference>
<protein>
    <submittedName>
        <fullName evidence="9">Peptide/nickel transport system permease protein</fullName>
    </submittedName>
</protein>
<evidence type="ECO:0000256" key="1">
    <source>
        <dbReference type="ARBA" id="ARBA00004651"/>
    </source>
</evidence>
<dbReference type="PANTHER" id="PTHR43163:SF6">
    <property type="entry name" value="DIPEPTIDE TRANSPORT SYSTEM PERMEASE PROTEIN DPPB-RELATED"/>
    <property type="match status" value="1"/>
</dbReference>
<proteinExistence type="inferred from homology"/>
<dbReference type="SUPFAM" id="SSF161098">
    <property type="entry name" value="MetI-like"/>
    <property type="match status" value="1"/>
</dbReference>
<comment type="similarity">
    <text evidence="7">Belongs to the binding-protein-dependent transport system permease family.</text>
</comment>
<dbReference type="InterPro" id="IPR000515">
    <property type="entry name" value="MetI-like"/>
</dbReference>
<dbReference type="Gene3D" id="1.10.3720.10">
    <property type="entry name" value="MetI-like"/>
    <property type="match status" value="1"/>
</dbReference>
<dbReference type="GO" id="GO:0005886">
    <property type="term" value="C:plasma membrane"/>
    <property type="evidence" value="ECO:0007669"/>
    <property type="project" value="UniProtKB-SubCell"/>
</dbReference>
<dbReference type="PANTHER" id="PTHR43163">
    <property type="entry name" value="DIPEPTIDE TRANSPORT SYSTEM PERMEASE PROTEIN DPPB-RELATED"/>
    <property type="match status" value="1"/>
</dbReference>
<keyword evidence="4 7" id="KW-0812">Transmembrane</keyword>
<gene>
    <name evidence="9" type="ORF">SAMN05421642_104134</name>
</gene>
<dbReference type="AlphaFoldDB" id="A0A239GA69"/>
<feature type="transmembrane region" description="Helical" evidence="7">
    <location>
        <begin position="190"/>
        <end position="213"/>
    </location>
</feature>
<dbReference type="InterPro" id="IPR045621">
    <property type="entry name" value="BPD_transp_1_N"/>
</dbReference>
<name>A0A239GA69_9NOCA</name>
<evidence type="ECO:0000313" key="9">
    <source>
        <dbReference type="EMBL" id="SNS66000.1"/>
    </source>
</evidence>
<dbReference type="RefSeq" id="WP_176444205.1">
    <property type="nucleotide sequence ID" value="NZ_FZOW01000004.1"/>
</dbReference>
<dbReference type="Pfam" id="PF19300">
    <property type="entry name" value="BPD_transp_1_N"/>
    <property type="match status" value="1"/>
</dbReference>
<dbReference type="PROSITE" id="PS50928">
    <property type="entry name" value="ABC_TM1"/>
    <property type="match status" value="1"/>
</dbReference>
<comment type="subcellular location">
    <subcellularLocation>
        <location evidence="1 7">Cell membrane</location>
        <topology evidence="1 7">Multi-pass membrane protein</topology>
    </subcellularLocation>
</comment>
<evidence type="ECO:0000313" key="10">
    <source>
        <dbReference type="Proteomes" id="UP000198327"/>
    </source>
</evidence>
<accession>A0A239GA69</accession>
<feature type="transmembrane region" description="Helical" evidence="7">
    <location>
        <begin position="31"/>
        <end position="50"/>
    </location>
</feature>
<keyword evidence="3" id="KW-1003">Cell membrane</keyword>
<evidence type="ECO:0000256" key="7">
    <source>
        <dbReference type="RuleBase" id="RU363032"/>
    </source>
</evidence>
<feature type="transmembrane region" description="Helical" evidence="7">
    <location>
        <begin position="116"/>
        <end position="140"/>
    </location>
</feature>
<feature type="transmembrane region" description="Helical" evidence="7">
    <location>
        <begin position="152"/>
        <end position="178"/>
    </location>
</feature>
<dbReference type="CDD" id="cd06261">
    <property type="entry name" value="TM_PBP2"/>
    <property type="match status" value="1"/>
</dbReference>
<evidence type="ECO:0000259" key="8">
    <source>
        <dbReference type="PROSITE" id="PS50928"/>
    </source>
</evidence>
<keyword evidence="6 7" id="KW-0472">Membrane</keyword>
<keyword evidence="10" id="KW-1185">Reference proteome</keyword>
<evidence type="ECO:0000256" key="6">
    <source>
        <dbReference type="ARBA" id="ARBA00023136"/>
    </source>
</evidence>
<dbReference type="GO" id="GO:0055085">
    <property type="term" value="P:transmembrane transport"/>
    <property type="evidence" value="ECO:0007669"/>
    <property type="project" value="InterPro"/>
</dbReference>
<evidence type="ECO:0000256" key="5">
    <source>
        <dbReference type="ARBA" id="ARBA00022989"/>
    </source>
</evidence>